<protein>
    <submittedName>
        <fullName evidence="1">YbaB/EbfC family nucleoid-associated protein</fullName>
    </submittedName>
</protein>
<dbReference type="InterPro" id="IPR036894">
    <property type="entry name" value="YbaB-like_sf"/>
</dbReference>
<dbReference type="InterPro" id="IPR004401">
    <property type="entry name" value="YbaB/EbfC"/>
</dbReference>
<organism evidence="1 2">
    <name type="scientific">Nocardia albiluteola</name>
    <dbReference type="NCBI Taxonomy" id="2842303"/>
    <lineage>
        <taxon>Bacteria</taxon>
        <taxon>Bacillati</taxon>
        <taxon>Actinomycetota</taxon>
        <taxon>Actinomycetes</taxon>
        <taxon>Mycobacteriales</taxon>
        <taxon>Nocardiaceae</taxon>
        <taxon>Nocardia</taxon>
    </lineage>
</organism>
<dbReference type="Proteomes" id="UP000733379">
    <property type="component" value="Unassembled WGS sequence"/>
</dbReference>
<proteinExistence type="predicted"/>
<keyword evidence="2" id="KW-1185">Reference proteome</keyword>
<reference evidence="1 2" key="1">
    <citation type="submission" date="2021-06" db="EMBL/GenBank/DDBJ databases">
        <title>Actinomycetes sequencing.</title>
        <authorList>
            <person name="Shan Q."/>
        </authorList>
    </citation>
    <scope>NUCLEOTIDE SEQUENCE [LARGE SCALE GENOMIC DNA]</scope>
    <source>
        <strain evidence="1 2">NEAU-G5</strain>
    </source>
</reference>
<sequence length="132" mass="14475">MSDNPNTAAREMAAWAQDLEGRAERYQDLHGRMAGLSVTETSRDGAITVTIDNTGVPTDLHLAESARGRAPAELATQIMRCLRRAQAILRHEVEAMVMDTVGEDDTGTAVIDQYARRFPDPELAEPQDNPGR</sequence>
<evidence type="ECO:0000313" key="2">
    <source>
        <dbReference type="Proteomes" id="UP000733379"/>
    </source>
</evidence>
<dbReference type="Pfam" id="PF02575">
    <property type="entry name" value="YbaB_DNA_bd"/>
    <property type="match status" value="1"/>
</dbReference>
<dbReference type="EMBL" id="JAHKNI010000002">
    <property type="protein sequence ID" value="MBU3061644.1"/>
    <property type="molecule type" value="Genomic_DNA"/>
</dbReference>
<evidence type="ECO:0000313" key="1">
    <source>
        <dbReference type="EMBL" id="MBU3061644.1"/>
    </source>
</evidence>
<comment type="caution">
    <text evidence="1">The sequence shown here is derived from an EMBL/GenBank/DDBJ whole genome shotgun (WGS) entry which is preliminary data.</text>
</comment>
<gene>
    <name evidence="1" type="ORF">KO481_08915</name>
</gene>
<name>A0ABS6AUE4_9NOCA</name>
<accession>A0ABS6AUE4</accession>
<dbReference type="RefSeq" id="WP_215916495.1">
    <property type="nucleotide sequence ID" value="NZ_JAHKNI010000002.1"/>
</dbReference>
<dbReference type="Gene3D" id="3.30.1310.10">
    <property type="entry name" value="Nucleoid-associated protein YbaB-like domain"/>
    <property type="match status" value="1"/>
</dbReference>